<evidence type="ECO:0000256" key="7">
    <source>
        <dbReference type="ARBA" id="ARBA00023273"/>
    </source>
</evidence>
<dbReference type="PANTHER" id="PTHR31078">
    <property type="entry name" value="CILIA- AND FLAGELLA-ASSOCIATED PROTEIN 300"/>
    <property type="match status" value="1"/>
</dbReference>
<reference evidence="8 10" key="2">
    <citation type="journal article" date="2013" name="Nature">
        <title>Insights into bilaterian evolution from three spiralian genomes.</title>
        <authorList>
            <person name="Simakov O."/>
            <person name="Marletaz F."/>
            <person name="Cho S.J."/>
            <person name="Edsinger-Gonzales E."/>
            <person name="Havlak P."/>
            <person name="Hellsten U."/>
            <person name="Kuo D.H."/>
            <person name="Larsson T."/>
            <person name="Lv J."/>
            <person name="Arendt D."/>
            <person name="Savage R."/>
            <person name="Osoegawa K."/>
            <person name="de Jong P."/>
            <person name="Grimwood J."/>
            <person name="Chapman J.A."/>
            <person name="Shapiro H."/>
            <person name="Aerts A."/>
            <person name="Otillar R.P."/>
            <person name="Terry A.Y."/>
            <person name="Boore J.L."/>
            <person name="Grigoriev I.V."/>
            <person name="Lindberg D.R."/>
            <person name="Seaver E.C."/>
            <person name="Weisblat D.A."/>
            <person name="Putnam N.H."/>
            <person name="Rokhsar D.S."/>
        </authorList>
    </citation>
    <scope>NUCLEOTIDE SEQUENCE</scope>
    <source>
        <strain evidence="8 10">I ESC-2004</strain>
    </source>
</reference>
<dbReference type="PANTHER" id="PTHR31078:SF1">
    <property type="entry name" value="CILIA- AND FLAGELLA-ASSOCIATED PROTEIN 300"/>
    <property type="match status" value="1"/>
</dbReference>
<evidence type="ECO:0000313" key="8">
    <source>
        <dbReference type="EMBL" id="ELT98022.1"/>
    </source>
</evidence>
<evidence type="ECO:0000256" key="3">
    <source>
        <dbReference type="ARBA" id="ARBA00009205"/>
    </source>
</evidence>
<evidence type="ECO:0000256" key="1">
    <source>
        <dbReference type="ARBA" id="ARBA00002404"/>
    </source>
</evidence>
<keyword evidence="7" id="KW-0966">Cell projection</keyword>
<dbReference type="InterPro" id="IPR029416">
    <property type="entry name" value="CFAP300"/>
</dbReference>
<organism evidence="8">
    <name type="scientific">Capitella teleta</name>
    <name type="common">Polychaete worm</name>
    <dbReference type="NCBI Taxonomy" id="283909"/>
    <lineage>
        <taxon>Eukaryota</taxon>
        <taxon>Metazoa</taxon>
        <taxon>Spiralia</taxon>
        <taxon>Lophotrochozoa</taxon>
        <taxon>Annelida</taxon>
        <taxon>Polychaeta</taxon>
        <taxon>Sedentaria</taxon>
        <taxon>Scolecida</taxon>
        <taxon>Capitellidae</taxon>
        <taxon>Capitella</taxon>
    </lineage>
</organism>
<name>R7TWN3_CAPTE</name>
<evidence type="ECO:0000313" key="10">
    <source>
        <dbReference type="Proteomes" id="UP000014760"/>
    </source>
</evidence>
<evidence type="ECO:0000313" key="9">
    <source>
        <dbReference type="EnsemblMetazoa" id="CapteP204568"/>
    </source>
</evidence>
<proteinExistence type="inferred from homology"/>
<protein>
    <recommendedName>
        <fullName evidence="4">Cilia- and flagella-associated protein 300</fullName>
    </recommendedName>
</protein>
<keyword evidence="10" id="KW-1185">Reference proteome</keyword>
<dbReference type="OMA" id="FYHCYGV"/>
<dbReference type="Proteomes" id="UP000014760">
    <property type="component" value="Unassembled WGS sequence"/>
</dbReference>
<dbReference type="AlphaFoldDB" id="R7TWN3"/>
<dbReference type="OrthoDB" id="10259249at2759"/>
<keyword evidence="5" id="KW-0963">Cytoplasm</keyword>
<keyword evidence="6" id="KW-0206">Cytoskeleton</keyword>
<dbReference type="Pfam" id="PF14926">
    <property type="entry name" value="CFAP300"/>
    <property type="match status" value="2"/>
</dbReference>
<evidence type="ECO:0000256" key="6">
    <source>
        <dbReference type="ARBA" id="ARBA00023212"/>
    </source>
</evidence>
<dbReference type="EMBL" id="KB308311">
    <property type="protein sequence ID" value="ELT98022.1"/>
    <property type="molecule type" value="Genomic_DNA"/>
</dbReference>
<accession>R7TWN3</accession>
<dbReference type="EMBL" id="AMQN01010651">
    <property type="status" value="NOT_ANNOTATED_CDS"/>
    <property type="molecule type" value="Genomic_DNA"/>
</dbReference>
<gene>
    <name evidence="8" type="ORF">CAPTEDRAFT_204568</name>
</gene>
<comment type="similarity">
    <text evidence="3">Belongs to the CFAP300 family.</text>
</comment>
<dbReference type="HOGENOM" id="CLU_068703_0_0_1"/>
<dbReference type="EMBL" id="AMQN01010652">
    <property type="status" value="NOT_ANNOTATED_CDS"/>
    <property type="molecule type" value="Genomic_DNA"/>
</dbReference>
<evidence type="ECO:0000256" key="4">
    <source>
        <dbReference type="ARBA" id="ARBA00022174"/>
    </source>
</evidence>
<comment type="subcellular location">
    <subcellularLocation>
        <location evidence="2">Cytoplasm</location>
        <location evidence="2">Cytoskeleton</location>
        <location evidence="2">Cilium axoneme</location>
    </subcellularLocation>
</comment>
<dbReference type="EnsemblMetazoa" id="CapteT204568">
    <property type="protein sequence ID" value="CapteP204568"/>
    <property type="gene ID" value="CapteG204568"/>
</dbReference>
<evidence type="ECO:0000256" key="2">
    <source>
        <dbReference type="ARBA" id="ARBA00004430"/>
    </source>
</evidence>
<sequence>MVETTAKFSFHFLEGREFPSIDCKETQELLLKWSMKGRLVAQAFSFDQAFQTYEKDAFTLAFFQDPEVIHHLKVVSSSGSLTTLGATAKSVSVDQIPCTQLSMSFFDRLQENGIVRESGRISKCFDEQWEDFSVSDELRKVNIFVFCIVQKNSSTGELHIVSSIFKVTALDATGVIYPSDSDHLQNFAYLIVHPLKRNVYVLYHSFGASF</sequence>
<dbReference type="GO" id="GO:0005930">
    <property type="term" value="C:axoneme"/>
    <property type="evidence" value="ECO:0007669"/>
    <property type="project" value="UniProtKB-SubCell"/>
</dbReference>
<reference evidence="10" key="1">
    <citation type="submission" date="2012-12" db="EMBL/GenBank/DDBJ databases">
        <authorList>
            <person name="Hellsten U."/>
            <person name="Grimwood J."/>
            <person name="Chapman J.A."/>
            <person name="Shapiro H."/>
            <person name="Aerts A."/>
            <person name="Otillar R.P."/>
            <person name="Terry A.Y."/>
            <person name="Boore J.L."/>
            <person name="Simakov O."/>
            <person name="Marletaz F."/>
            <person name="Cho S.-J."/>
            <person name="Edsinger-Gonzales E."/>
            <person name="Havlak P."/>
            <person name="Kuo D.-H."/>
            <person name="Larsson T."/>
            <person name="Lv J."/>
            <person name="Arendt D."/>
            <person name="Savage R."/>
            <person name="Osoegawa K."/>
            <person name="de Jong P."/>
            <person name="Lindberg D.R."/>
            <person name="Seaver E.C."/>
            <person name="Weisblat D.A."/>
            <person name="Putnam N.H."/>
            <person name="Grigoriev I.V."/>
            <person name="Rokhsar D.S."/>
        </authorList>
    </citation>
    <scope>NUCLEOTIDE SEQUENCE</scope>
    <source>
        <strain evidence="10">I ESC-2004</strain>
    </source>
</reference>
<comment type="function">
    <text evidence="1">Cilium- and flagellum-specific protein that plays a role in axonemal structure organization and motility. May play a role in outer and inner dynein arm assembly.</text>
</comment>
<evidence type="ECO:0000256" key="5">
    <source>
        <dbReference type="ARBA" id="ARBA00022490"/>
    </source>
</evidence>
<reference evidence="9" key="3">
    <citation type="submission" date="2015-06" db="UniProtKB">
        <authorList>
            <consortium name="EnsemblMetazoa"/>
        </authorList>
    </citation>
    <scope>IDENTIFICATION</scope>
</reference>
<dbReference type="STRING" id="283909.R7TWN3"/>